<accession>A0ABR0TA14</accession>
<dbReference type="EMBL" id="JASGXD010000015">
    <property type="protein sequence ID" value="KAK6001089.1"/>
    <property type="molecule type" value="Genomic_DNA"/>
</dbReference>
<evidence type="ECO:0000256" key="1">
    <source>
        <dbReference type="SAM" id="Phobius"/>
    </source>
</evidence>
<reference evidence="2 3" key="1">
    <citation type="submission" date="2023-11" db="EMBL/GenBank/DDBJ databases">
        <title>Draft genome sequence and annotation of the polyextremotolerant black yeast-like fungus Aureobasidium pullulans NRRL 62042.</title>
        <authorList>
            <person name="Dielentheis-Frenken M.R.E."/>
            <person name="Wibberg D."/>
            <person name="Blank L.M."/>
            <person name="Tiso T."/>
        </authorList>
    </citation>
    <scope>NUCLEOTIDE SEQUENCE [LARGE SCALE GENOMIC DNA]</scope>
    <source>
        <strain evidence="2 3">NRRL 62042</strain>
    </source>
</reference>
<dbReference type="Proteomes" id="UP001341245">
    <property type="component" value="Unassembled WGS sequence"/>
</dbReference>
<name>A0ABR0TA14_AURPU</name>
<sequence length="82" mass="10004">MPSNSPSISSSTWRPSFAAFWQKWIRPLVEYYILPGVIAAYFGTHLWFTIYFYAWRRLLWACTLIDDREINYDTHRWEPQRL</sequence>
<comment type="caution">
    <text evidence="2">The sequence shown here is derived from an EMBL/GenBank/DDBJ whole genome shotgun (WGS) entry which is preliminary data.</text>
</comment>
<organism evidence="2 3">
    <name type="scientific">Aureobasidium pullulans</name>
    <name type="common">Black yeast</name>
    <name type="synonym">Pullularia pullulans</name>
    <dbReference type="NCBI Taxonomy" id="5580"/>
    <lineage>
        <taxon>Eukaryota</taxon>
        <taxon>Fungi</taxon>
        <taxon>Dikarya</taxon>
        <taxon>Ascomycota</taxon>
        <taxon>Pezizomycotina</taxon>
        <taxon>Dothideomycetes</taxon>
        <taxon>Dothideomycetidae</taxon>
        <taxon>Dothideales</taxon>
        <taxon>Saccotheciaceae</taxon>
        <taxon>Aureobasidium</taxon>
    </lineage>
</organism>
<keyword evidence="1" id="KW-1133">Transmembrane helix</keyword>
<feature type="transmembrane region" description="Helical" evidence="1">
    <location>
        <begin position="31"/>
        <end position="54"/>
    </location>
</feature>
<keyword evidence="1" id="KW-0472">Membrane</keyword>
<protein>
    <submittedName>
        <fullName evidence="2">Uncharacterized protein</fullName>
    </submittedName>
</protein>
<evidence type="ECO:0000313" key="2">
    <source>
        <dbReference type="EMBL" id="KAK6001089.1"/>
    </source>
</evidence>
<evidence type="ECO:0000313" key="3">
    <source>
        <dbReference type="Proteomes" id="UP001341245"/>
    </source>
</evidence>
<proteinExistence type="predicted"/>
<keyword evidence="3" id="KW-1185">Reference proteome</keyword>
<keyword evidence="1" id="KW-0812">Transmembrane</keyword>
<gene>
    <name evidence="2" type="ORF">QM012_003172</name>
</gene>